<dbReference type="AlphaFoldDB" id="A0A501PH51"/>
<reference evidence="3" key="1">
    <citation type="submission" date="2019-06" db="EMBL/GenBank/DDBJ databases">
        <title>The complete genome of Emcibacter congregatus ZYLT.</title>
        <authorList>
            <person name="Zhao Z."/>
        </authorList>
    </citation>
    <scope>NUCLEOTIDE SEQUENCE [LARGE SCALE GENOMIC DNA]</scope>
    <source>
        <strain evidence="3">MCCC 1A06723</strain>
    </source>
</reference>
<name>A0A501PH51_9PROT</name>
<keyword evidence="3" id="KW-1185">Reference proteome</keyword>
<keyword evidence="1" id="KW-0812">Transmembrane</keyword>
<evidence type="ECO:0000313" key="2">
    <source>
        <dbReference type="EMBL" id="TPD59407.1"/>
    </source>
</evidence>
<dbReference type="Proteomes" id="UP000319148">
    <property type="component" value="Unassembled WGS sequence"/>
</dbReference>
<accession>A0A501PH51</accession>
<dbReference type="EMBL" id="VFIY01000014">
    <property type="protein sequence ID" value="TPD59407.1"/>
    <property type="molecule type" value="Genomic_DNA"/>
</dbReference>
<keyword evidence="1" id="KW-1133">Transmembrane helix</keyword>
<comment type="caution">
    <text evidence="2">The sequence shown here is derived from an EMBL/GenBank/DDBJ whole genome shotgun (WGS) entry which is preliminary data.</text>
</comment>
<dbReference type="RefSeq" id="WP_139941070.1">
    <property type="nucleotide sequence ID" value="NZ_JBHSYP010000006.1"/>
</dbReference>
<protein>
    <submittedName>
        <fullName evidence="2">Uncharacterized protein</fullName>
    </submittedName>
</protein>
<evidence type="ECO:0000256" key="1">
    <source>
        <dbReference type="SAM" id="Phobius"/>
    </source>
</evidence>
<feature type="transmembrane region" description="Helical" evidence="1">
    <location>
        <begin position="35"/>
        <end position="57"/>
    </location>
</feature>
<sequence>MTIFTDSIDRNSFIGLVTNGVKVAKPRRFKKVEGASMLASFAILSALVIGTIAAGTVTQQKVETARYAAAVAQQHNV</sequence>
<evidence type="ECO:0000313" key="3">
    <source>
        <dbReference type="Proteomes" id="UP000319148"/>
    </source>
</evidence>
<keyword evidence="1" id="KW-0472">Membrane</keyword>
<proteinExistence type="predicted"/>
<organism evidence="2 3">
    <name type="scientific">Emcibacter nanhaiensis</name>
    <dbReference type="NCBI Taxonomy" id="1505037"/>
    <lineage>
        <taxon>Bacteria</taxon>
        <taxon>Pseudomonadati</taxon>
        <taxon>Pseudomonadota</taxon>
        <taxon>Alphaproteobacteria</taxon>
        <taxon>Emcibacterales</taxon>
        <taxon>Emcibacteraceae</taxon>
        <taxon>Emcibacter</taxon>
    </lineage>
</organism>
<gene>
    <name evidence="2" type="ORF">FIV46_11475</name>
</gene>